<feature type="compositionally biased region" description="Polar residues" evidence="1">
    <location>
        <begin position="17"/>
        <end position="30"/>
    </location>
</feature>
<feature type="non-terminal residue" evidence="2">
    <location>
        <position position="1"/>
    </location>
</feature>
<organism evidence="2">
    <name type="scientific">Clastoptera arizonana</name>
    <name type="common">Arizona spittle bug</name>
    <dbReference type="NCBI Taxonomy" id="38151"/>
    <lineage>
        <taxon>Eukaryota</taxon>
        <taxon>Metazoa</taxon>
        <taxon>Ecdysozoa</taxon>
        <taxon>Arthropoda</taxon>
        <taxon>Hexapoda</taxon>
        <taxon>Insecta</taxon>
        <taxon>Pterygota</taxon>
        <taxon>Neoptera</taxon>
        <taxon>Paraneoptera</taxon>
        <taxon>Hemiptera</taxon>
        <taxon>Auchenorrhyncha</taxon>
        <taxon>Cercopoidea</taxon>
        <taxon>Clastopteridae</taxon>
        <taxon>Clastoptera</taxon>
    </lineage>
</organism>
<sequence>GFEFGSQKQEDGKFTDLGQQTEDFGQQQSGFEFGSHKQQAGKFTDLGEQIEDFEQQQQSGFEFGSQQKQKPQKMKDLGQQAEDFGQQQSRFEFDSQKQEAGKFTDLQNSYGNLLGKIDNIEKSLGQEIGPEFDEQTRKSSERLIEVYGQYEKTPEESTNYKPSITNLKHIPEPTTEVPSFWSKLGKKVSSSYYDAKDKAHSIVQKLKDKVNG</sequence>
<gene>
    <name evidence="2" type="ORF">g.17606</name>
</gene>
<dbReference type="EMBL" id="GEDC01021224">
    <property type="protein sequence ID" value="JAS16074.1"/>
    <property type="molecule type" value="Transcribed_RNA"/>
</dbReference>
<evidence type="ECO:0000256" key="1">
    <source>
        <dbReference type="SAM" id="MobiDB-lite"/>
    </source>
</evidence>
<feature type="compositionally biased region" description="Basic and acidic residues" evidence="1">
    <location>
        <begin position="91"/>
        <end position="102"/>
    </location>
</feature>
<evidence type="ECO:0000313" key="2">
    <source>
        <dbReference type="EMBL" id="JAS16074.1"/>
    </source>
</evidence>
<proteinExistence type="predicted"/>
<accession>A0A1B6CRM7</accession>
<reference evidence="2" key="1">
    <citation type="submission" date="2015-12" db="EMBL/GenBank/DDBJ databases">
        <title>De novo transcriptome assembly of four potential Pierce s Disease insect vectors from Arizona vineyards.</title>
        <authorList>
            <person name="Tassone E.E."/>
        </authorList>
    </citation>
    <scope>NUCLEOTIDE SEQUENCE</scope>
</reference>
<feature type="region of interest" description="Disordered" evidence="1">
    <location>
        <begin position="1"/>
        <end position="104"/>
    </location>
</feature>
<protein>
    <submittedName>
        <fullName evidence="2">Uncharacterized protein</fullName>
    </submittedName>
</protein>
<name>A0A1B6CRM7_9HEMI</name>
<dbReference type="AlphaFoldDB" id="A0A1B6CRM7"/>
<feature type="compositionally biased region" description="Low complexity" evidence="1">
    <location>
        <begin position="55"/>
        <end position="67"/>
    </location>
</feature>